<proteinExistence type="predicted"/>
<dbReference type="EMBL" id="BLXT01002699">
    <property type="protein sequence ID" value="GFN96694.1"/>
    <property type="molecule type" value="Genomic_DNA"/>
</dbReference>
<accession>A0AAV3ZLZ5</accession>
<organism evidence="1 2">
    <name type="scientific">Plakobranchus ocellatus</name>
    <dbReference type="NCBI Taxonomy" id="259542"/>
    <lineage>
        <taxon>Eukaryota</taxon>
        <taxon>Metazoa</taxon>
        <taxon>Spiralia</taxon>
        <taxon>Lophotrochozoa</taxon>
        <taxon>Mollusca</taxon>
        <taxon>Gastropoda</taxon>
        <taxon>Heterobranchia</taxon>
        <taxon>Euthyneura</taxon>
        <taxon>Panpulmonata</taxon>
        <taxon>Sacoglossa</taxon>
        <taxon>Placobranchoidea</taxon>
        <taxon>Plakobranchidae</taxon>
        <taxon>Plakobranchus</taxon>
    </lineage>
</organism>
<sequence>MSVVEGFALKEMTTVTQAQYICGKRSRFGRDANRFIMSLVKDIALEEMTHTQYVCVRRLRFGRDDNRLSMSVVGGFALEEMTTDSVYLW</sequence>
<dbReference type="Proteomes" id="UP000735302">
    <property type="component" value="Unassembled WGS sequence"/>
</dbReference>
<gene>
    <name evidence="1" type="ORF">PoB_002320000</name>
</gene>
<dbReference type="AlphaFoldDB" id="A0AAV3ZLZ5"/>
<evidence type="ECO:0000313" key="1">
    <source>
        <dbReference type="EMBL" id="GFN96694.1"/>
    </source>
</evidence>
<evidence type="ECO:0000313" key="2">
    <source>
        <dbReference type="Proteomes" id="UP000735302"/>
    </source>
</evidence>
<keyword evidence="2" id="KW-1185">Reference proteome</keyword>
<name>A0AAV3ZLZ5_9GAST</name>
<comment type="caution">
    <text evidence="1">The sequence shown here is derived from an EMBL/GenBank/DDBJ whole genome shotgun (WGS) entry which is preliminary data.</text>
</comment>
<protein>
    <submittedName>
        <fullName evidence="1">Uncharacterized protein</fullName>
    </submittedName>
</protein>
<reference evidence="1 2" key="1">
    <citation type="journal article" date="2021" name="Elife">
        <title>Chloroplast acquisition without the gene transfer in kleptoplastic sea slugs, Plakobranchus ocellatus.</title>
        <authorList>
            <person name="Maeda T."/>
            <person name="Takahashi S."/>
            <person name="Yoshida T."/>
            <person name="Shimamura S."/>
            <person name="Takaki Y."/>
            <person name="Nagai Y."/>
            <person name="Toyoda A."/>
            <person name="Suzuki Y."/>
            <person name="Arimoto A."/>
            <person name="Ishii H."/>
            <person name="Satoh N."/>
            <person name="Nishiyama T."/>
            <person name="Hasebe M."/>
            <person name="Maruyama T."/>
            <person name="Minagawa J."/>
            <person name="Obokata J."/>
            <person name="Shigenobu S."/>
        </authorList>
    </citation>
    <scope>NUCLEOTIDE SEQUENCE [LARGE SCALE GENOMIC DNA]</scope>
</reference>